<name>A0A6L6J4P3_9RHOB</name>
<feature type="domain" description="AB hydrolase-1" evidence="1">
    <location>
        <begin position="25"/>
        <end position="217"/>
    </location>
</feature>
<dbReference type="InterPro" id="IPR050266">
    <property type="entry name" value="AB_hydrolase_sf"/>
</dbReference>
<evidence type="ECO:0000313" key="2">
    <source>
        <dbReference type="EMBL" id="MTH76195.1"/>
    </source>
</evidence>
<keyword evidence="3" id="KW-1185">Reference proteome</keyword>
<dbReference type="OrthoDB" id="5491135at2"/>
<organism evidence="2 3">
    <name type="scientific">Paracoccus aestuariivivens</name>
    <dbReference type="NCBI Taxonomy" id="1820333"/>
    <lineage>
        <taxon>Bacteria</taxon>
        <taxon>Pseudomonadati</taxon>
        <taxon>Pseudomonadota</taxon>
        <taxon>Alphaproteobacteria</taxon>
        <taxon>Rhodobacterales</taxon>
        <taxon>Paracoccaceae</taxon>
        <taxon>Paracoccus</taxon>
    </lineage>
</organism>
<proteinExistence type="predicted"/>
<dbReference type="Pfam" id="PF12697">
    <property type="entry name" value="Abhydrolase_6"/>
    <property type="match status" value="1"/>
</dbReference>
<comment type="caution">
    <text evidence="2">The sequence shown here is derived from an EMBL/GenBank/DDBJ whole genome shotgun (WGS) entry which is preliminary data.</text>
</comment>
<dbReference type="EMBL" id="WMIE01000001">
    <property type="protein sequence ID" value="MTH76195.1"/>
    <property type="molecule type" value="Genomic_DNA"/>
</dbReference>
<dbReference type="GO" id="GO:0016787">
    <property type="term" value="F:hydrolase activity"/>
    <property type="evidence" value="ECO:0007669"/>
    <property type="project" value="UniProtKB-KW"/>
</dbReference>
<dbReference type="Proteomes" id="UP000478183">
    <property type="component" value="Unassembled WGS sequence"/>
</dbReference>
<dbReference type="InterPro" id="IPR029058">
    <property type="entry name" value="AB_hydrolase_fold"/>
</dbReference>
<dbReference type="AlphaFoldDB" id="A0A6L6J4P3"/>
<reference evidence="2 3" key="1">
    <citation type="submission" date="2019-11" db="EMBL/GenBank/DDBJ databases">
        <authorList>
            <person name="Dong K."/>
        </authorList>
    </citation>
    <scope>NUCLEOTIDE SEQUENCE [LARGE SCALE GENOMIC DNA]</scope>
    <source>
        <strain evidence="2 3">NBRC 111993</strain>
    </source>
</reference>
<gene>
    <name evidence="2" type="ORF">GL286_00455</name>
</gene>
<dbReference type="SUPFAM" id="SSF53474">
    <property type="entry name" value="alpha/beta-Hydrolases"/>
    <property type="match status" value="1"/>
</dbReference>
<sequence>MALTFVPGFMLDQDLWTDILPALGGFGPFTHADPHSATSIEDMARQTLLVSAAKFDLIGFSMGGYVAREMVRMAPDRVSRLILIATSSRGDNELQARRRVVAAEAGLATFRGVSRRSIAQSLAASREGDEALIARVHAMSLRLGGDSFRKQAGFYRAGDTAQLDRITCPTLVVAGEQDRLRSMAEARELAHGIPNARFASLPAGHMLPLEMPDELAQLLREFLSSPL</sequence>
<dbReference type="RefSeq" id="WP_155093593.1">
    <property type="nucleotide sequence ID" value="NZ_WMIE01000001.1"/>
</dbReference>
<evidence type="ECO:0000313" key="3">
    <source>
        <dbReference type="Proteomes" id="UP000478183"/>
    </source>
</evidence>
<evidence type="ECO:0000259" key="1">
    <source>
        <dbReference type="Pfam" id="PF12697"/>
    </source>
</evidence>
<dbReference type="PRINTS" id="PR00111">
    <property type="entry name" value="ABHYDROLASE"/>
</dbReference>
<dbReference type="PANTHER" id="PTHR43798:SF29">
    <property type="entry name" value="AB HYDROLASE-1 DOMAIN-CONTAINING PROTEIN"/>
    <property type="match status" value="1"/>
</dbReference>
<dbReference type="Gene3D" id="3.40.50.1820">
    <property type="entry name" value="alpha/beta hydrolase"/>
    <property type="match status" value="1"/>
</dbReference>
<keyword evidence="2" id="KW-0378">Hydrolase</keyword>
<accession>A0A6L6J4P3</accession>
<protein>
    <submittedName>
        <fullName evidence="2">Alpha/beta fold hydrolase</fullName>
    </submittedName>
</protein>
<dbReference type="InterPro" id="IPR000073">
    <property type="entry name" value="AB_hydrolase_1"/>
</dbReference>
<dbReference type="PANTHER" id="PTHR43798">
    <property type="entry name" value="MONOACYLGLYCEROL LIPASE"/>
    <property type="match status" value="1"/>
</dbReference>